<dbReference type="EMBL" id="JASPKY010000129">
    <property type="protein sequence ID" value="KAK9731642.1"/>
    <property type="molecule type" value="Genomic_DNA"/>
</dbReference>
<accession>A0AAW1LDR3</accession>
<dbReference type="PANTHER" id="PTHR33480">
    <property type="entry name" value="SET DOMAIN-CONTAINING PROTEIN-RELATED"/>
    <property type="match status" value="1"/>
</dbReference>
<proteinExistence type="predicted"/>
<evidence type="ECO:0000313" key="1">
    <source>
        <dbReference type="EMBL" id="KAK9731642.1"/>
    </source>
</evidence>
<keyword evidence="2" id="KW-1185">Reference proteome</keyword>
<name>A0AAW1LDR3_POPJA</name>
<organism evidence="1 2">
    <name type="scientific">Popillia japonica</name>
    <name type="common">Japanese beetle</name>
    <dbReference type="NCBI Taxonomy" id="7064"/>
    <lineage>
        <taxon>Eukaryota</taxon>
        <taxon>Metazoa</taxon>
        <taxon>Ecdysozoa</taxon>
        <taxon>Arthropoda</taxon>
        <taxon>Hexapoda</taxon>
        <taxon>Insecta</taxon>
        <taxon>Pterygota</taxon>
        <taxon>Neoptera</taxon>
        <taxon>Endopterygota</taxon>
        <taxon>Coleoptera</taxon>
        <taxon>Polyphaga</taxon>
        <taxon>Scarabaeiformia</taxon>
        <taxon>Scarabaeidae</taxon>
        <taxon>Rutelinae</taxon>
        <taxon>Popillia</taxon>
    </lineage>
</organism>
<reference evidence="1 2" key="1">
    <citation type="journal article" date="2024" name="BMC Genomics">
        <title>De novo assembly and annotation of Popillia japonica's genome with initial clues to its potential as an invasive pest.</title>
        <authorList>
            <person name="Cucini C."/>
            <person name="Boschi S."/>
            <person name="Funari R."/>
            <person name="Cardaioli E."/>
            <person name="Iannotti N."/>
            <person name="Marturano G."/>
            <person name="Paoli F."/>
            <person name="Bruttini M."/>
            <person name="Carapelli A."/>
            <person name="Frati F."/>
            <person name="Nardi F."/>
        </authorList>
    </citation>
    <scope>NUCLEOTIDE SEQUENCE [LARGE SCALE GENOMIC DNA]</scope>
    <source>
        <strain evidence="1">DMR45628</strain>
    </source>
</reference>
<dbReference type="AlphaFoldDB" id="A0AAW1LDR3"/>
<comment type="caution">
    <text evidence="1">The sequence shown here is derived from an EMBL/GenBank/DDBJ whole genome shotgun (WGS) entry which is preliminary data.</text>
</comment>
<gene>
    <name evidence="1" type="ORF">QE152_g13441</name>
</gene>
<dbReference type="PANTHER" id="PTHR33480:SF1">
    <property type="entry name" value="TYR RECOMBINASE DOMAIN-CONTAINING PROTEIN"/>
    <property type="match status" value="1"/>
</dbReference>
<dbReference type="Proteomes" id="UP001458880">
    <property type="component" value="Unassembled WGS sequence"/>
</dbReference>
<protein>
    <submittedName>
        <fullName evidence="1">Uncharacterized protein</fullName>
    </submittedName>
</protein>
<evidence type="ECO:0000313" key="2">
    <source>
        <dbReference type="Proteomes" id="UP001458880"/>
    </source>
</evidence>
<sequence length="96" mass="11487">MKWNKSPRLWDIRRRHMLNFTEFYRLPQDMYQTAKVAKILLLLEQGKGEKFKGKNLNEIEIENEIYYSSESDNDEEPLINKVLRKAAHTETSNITQ</sequence>